<evidence type="ECO:0000256" key="2">
    <source>
        <dbReference type="ARBA" id="ARBA00022475"/>
    </source>
</evidence>
<evidence type="ECO:0000256" key="4">
    <source>
        <dbReference type="ARBA" id="ARBA00022989"/>
    </source>
</evidence>
<evidence type="ECO:0000313" key="7">
    <source>
        <dbReference type="EMBL" id="VVE70852.1"/>
    </source>
</evidence>
<feature type="transmembrane region" description="Helical" evidence="6">
    <location>
        <begin position="127"/>
        <end position="143"/>
    </location>
</feature>
<feature type="transmembrane region" description="Helical" evidence="6">
    <location>
        <begin position="272"/>
        <end position="293"/>
    </location>
</feature>
<evidence type="ECO:0000256" key="3">
    <source>
        <dbReference type="ARBA" id="ARBA00022692"/>
    </source>
</evidence>
<evidence type="ECO:0000256" key="5">
    <source>
        <dbReference type="ARBA" id="ARBA00023136"/>
    </source>
</evidence>
<feature type="transmembrane region" description="Helical" evidence="6">
    <location>
        <begin position="51"/>
        <end position="74"/>
    </location>
</feature>
<dbReference type="Proteomes" id="UP000414136">
    <property type="component" value="Unassembled WGS sequence"/>
</dbReference>
<dbReference type="PANTHER" id="PTHR30250">
    <property type="entry name" value="PST FAMILY PREDICTED COLANIC ACID TRANSPORTER"/>
    <property type="match status" value="1"/>
</dbReference>
<dbReference type="Pfam" id="PF01943">
    <property type="entry name" value="Polysacc_synt"/>
    <property type="match status" value="1"/>
</dbReference>
<evidence type="ECO:0000256" key="6">
    <source>
        <dbReference type="SAM" id="Phobius"/>
    </source>
</evidence>
<feature type="transmembrane region" description="Helical" evidence="6">
    <location>
        <begin position="183"/>
        <end position="203"/>
    </location>
</feature>
<proteinExistence type="predicted"/>
<feature type="transmembrane region" description="Helical" evidence="6">
    <location>
        <begin position="372"/>
        <end position="394"/>
    </location>
</feature>
<dbReference type="PANTHER" id="PTHR30250:SF11">
    <property type="entry name" value="O-ANTIGEN TRANSPORTER-RELATED"/>
    <property type="match status" value="1"/>
</dbReference>
<feature type="transmembrane region" description="Helical" evidence="6">
    <location>
        <begin position="406"/>
        <end position="425"/>
    </location>
</feature>
<keyword evidence="2" id="KW-1003">Cell membrane</keyword>
<name>A0A5E5ADC3_9BURK</name>
<feature type="transmembrane region" description="Helical" evidence="6">
    <location>
        <begin position="95"/>
        <end position="115"/>
    </location>
</feature>
<keyword evidence="4 6" id="KW-1133">Transmembrane helix</keyword>
<comment type="subcellular location">
    <subcellularLocation>
        <location evidence="1">Cell membrane</location>
        <topology evidence="1">Multi-pass membrane protein</topology>
    </subcellularLocation>
</comment>
<protein>
    <recommendedName>
        <fullName evidence="9">Polysaccharide biosynthesis protein</fullName>
    </recommendedName>
</protein>
<dbReference type="EMBL" id="CABPSQ010000007">
    <property type="protein sequence ID" value="VVE70852.1"/>
    <property type="molecule type" value="Genomic_DNA"/>
</dbReference>
<dbReference type="AlphaFoldDB" id="A0A5E5ADC3"/>
<keyword evidence="5 6" id="KW-0472">Membrane</keyword>
<evidence type="ECO:0008006" key="9">
    <source>
        <dbReference type="Google" id="ProtNLM"/>
    </source>
</evidence>
<feature type="transmembrane region" description="Helical" evidence="6">
    <location>
        <begin position="314"/>
        <end position="334"/>
    </location>
</feature>
<evidence type="ECO:0000256" key="1">
    <source>
        <dbReference type="ARBA" id="ARBA00004651"/>
    </source>
</evidence>
<reference evidence="7 8" key="1">
    <citation type="submission" date="2019-08" db="EMBL/GenBank/DDBJ databases">
        <authorList>
            <person name="Peeters C."/>
        </authorList>
    </citation>
    <scope>NUCLEOTIDE SEQUENCE [LARGE SCALE GENOMIC DNA]</scope>
    <source>
        <strain evidence="7 8">LMG 31118</strain>
    </source>
</reference>
<dbReference type="GO" id="GO:0005886">
    <property type="term" value="C:plasma membrane"/>
    <property type="evidence" value="ECO:0007669"/>
    <property type="project" value="UniProtKB-SubCell"/>
</dbReference>
<organism evidence="7 8">
    <name type="scientific">Pandoraea captiosa</name>
    <dbReference type="NCBI Taxonomy" id="2508302"/>
    <lineage>
        <taxon>Bacteria</taxon>
        <taxon>Pseudomonadati</taxon>
        <taxon>Pseudomonadota</taxon>
        <taxon>Betaproteobacteria</taxon>
        <taxon>Burkholderiales</taxon>
        <taxon>Burkholderiaceae</taxon>
        <taxon>Pandoraea</taxon>
    </lineage>
</organism>
<dbReference type="InterPro" id="IPR002797">
    <property type="entry name" value="Polysacc_synth"/>
</dbReference>
<keyword evidence="3 6" id="KW-0812">Transmembrane</keyword>
<dbReference type="RefSeq" id="WP_150626516.1">
    <property type="nucleotide sequence ID" value="NZ_CABPSQ010000007.1"/>
</dbReference>
<feature type="transmembrane region" description="Helical" evidence="6">
    <location>
        <begin position="346"/>
        <end position="365"/>
    </location>
</feature>
<dbReference type="OrthoDB" id="9127589at2"/>
<keyword evidence="8" id="KW-1185">Reference proteome</keyword>
<dbReference type="InterPro" id="IPR050833">
    <property type="entry name" value="Poly_Biosynth_Transport"/>
</dbReference>
<evidence type="ECO:0000313" key="8">
    <source>
        <dbReference type="Proteomes" id="UP000414136"/>
    </source>
</evidence>
<feature type="transmembrane region" description="Helical" evidence="6">
    <location>
        <begin position="229"/>
        <end position="252"/>
    </location>
</feature>
<gene>
    <name evidence="7" type="ORF">PCA31118_03674</name>
</gene>
<accession>A0A5E5ADC3</accession>
<sequence length="441" mass="47233">MAILSTFRKYLFRDLVWSILAAVSMQGSVLVSGMLAARVLGLPVFGKYALLVTTVTTAAAIAQSGAGSVVAKFVAEYRVSDPERIGTVLWFCRRVTVVMGLIAVAALLFGAPVFANSVFKQPDLEPVIRLVAPAIFFQVMVTYQQGALQGFAAFKALGRISTVSGLAFLVLPPLGAKLGGLDGAAFGFVIASLARAVFFYAALRTTARDMLVGVALTVRRDDIGRLLHFGIPAGLSSLVTLPCIWLVSVFLARAPNGLEMVAIFSVATQLRMATLQLPTLLNGVTLSVMNTLFGQRSAQEFRNVFRTTLIANGVFSILVVGVLVMCSSWILGLYGHRFSDGRETLILLLLSVIPEILAATVYHVINTFGRMWMSLFFIITPVNLSYMLIAAWLIPTMGAQGAALAYVVAQVLNLITTVAIAMLAARDRVLQDRHPGGAANG</sequence>